<organism evidence="5 6">
    <name type="scientific">Acetobacter garciniae</name>
    <dbReference type="NCBI Taxonomy" id="2817435"/>
    <lineage>
        <taxon>Bacteria</taxon>
        <taxon>Pseudomonadati</taxon>
        <taxon>Pseudomonadota</taxon>
        <taxon>Alphaproteobacteria</taxon>
        <taxon>Acetobacterales</taxon>
        <taxon>Acetobacteraceae</taxon>
        <taxon>Acetobacter</taxon>
    </lineage>
</organism>
<dbReference type="InterPro" id="IPR036388">
    <property type="entry name" value="WH-like_DNA-bd_sf"/>
</dbReference>
<dbReference type="InterPro" id="IPR029016">
    <property type="entry name" value="GAF-like_dom_sf"/>
</dbReference>
<dbReference type="GO" id="GO:0006355">
    <property type="term" value="P:regulation of DNA-templated transcription"/>
    <property type="evidence" value="ECO:0007669"/>
    <property type="project" value="InterPro"/>
</dbReference>
<dbReference type="Gene3D" id="1.10.10.10">
    <property type="entry name" value="Winged helix-like DNA-binding domain superfamily/Winged helix DNA-binding domain"/>
    <property type="match status" value="1"/>
</dbReference>
<gene>
    <name evidence="5" type="ORF">J2D77_07980</name>
</gene>
<name>A0A939HIL3_9PROT</name>
<dbReference type="Pfam" id="PF00196">
    <property type="entry name" value="GerE"/>
    <property type="match status" value="1"/>
</dbReference>
<dbReference type="SUPFAM" id="SSF55781">
    <property type="entry name" value="GAF domain-like"/>
    <property type="match status" value="1"/>
</dbReference>
<dbReference type="AlphaFoldDB" id="A0A939HIL3"/>
<keyword evidence="2" id="KW-0238">DNA-binding</keyword>
<keyword evidence="1" id="KW-0805">Transcription regulation</keyword>
<dbReference type="GO" id="GO:0003677">
    <property type="term" value="F:DNA binding"/>
    <property type="evidence" value="ECO:0007669"/>
    <property type="project" value="UniProtKB-KW"/>
</dbReference>
<dbReference type="InterPro" id="IPR000792">
    <property type="entry name" value="Tscrpt_reg_LuxR_C"/>
</dbReference>
<evidence type="ECO:0000313" key="5">
    <source>
        <dbReference type="EMBL" id="MBO1325085.1"/>
    </source>
</evidence>
<feature type="domain" description="HTH luxR-type" evidence="4">
    <location>
        <begin position="177"/>
        <end position="242"/>
    </location>
</feature>
<dbReference type="SMART" id="SM00421">
    <property type="entry name" value="HTH_LUXR"/>
    <property type="match status" value="1"/>
</dbReference>
<dbReference type="EMBL" id="JAFVMH010000003">
    <property type="protein sequence ID" value="MBO1325085.1"/>
    <property type="molecule type" value="Genomic_DNA"/>
</dbReference>
<sequence length="248" mass="26836">MPIQAAPDDMRLANQMLCIGESSCVADLAKSLRVSLAETTWSSALGLYMFNGSDLQNLLCLGVPEGFVAEYRDLIGSSDPLLQNVLAHRSPVDGRALLGAKSWSGSSIGALLLRWNLHHHMCGPIFFDGQVKGIIYTASIHPTRPYTASSVAFMDCLCRAASLAMARLNGCSAGPAPHQKRPVLAGRARDVSLLLCKGATNKEIARCLDISAVTVKEHVQVLFRKFGCRNRTELVSVLSRSYASELDF</sequence>
<comment type="caution">
    <text evidence="5">The sequence shown here is derived from an EMBL/GenBank/DDBJ whole genome shotgun (WGS) entry which is preliminary data.</text>
</comment>
<dbReference type="PRINTS" id="PR00038">
    <property type="entry name" value="HTHLUXR"/>
</dbReference>
<dbReference type="InterPro" id="IPR016032">
    <property type="entry name" value="Sig_transdc_resp-reg_C-effctor"/>
</dbReference>
<proteinExistence type="predicted"/>
<dbReference type="SUPFAM" id="SSF46894">
    <property type="entry name" value="C-terminal effector domain of the bipartite response regulators"/>
    <property type="match status" value="1"/>
</dbReference>
<protein>
    <recommendedName>
        <fullName evidence="4">HTH luxR-type domain-containing protein</fullName>
    </recommendedName>
</protein>
<keyword evidence="6" id="KW-1185">Reference proteome</keyword>
<dbReference type="Gene3D" id="3.30.450.40">
    <property type="match status" value="1"/>
</dbReference>
<dbReference type="Proteomes" id="UP000664073">
    <property type="component" value="Unassembled WGS sequence"/>
</dbReference>
<dbReference type="CDD" id="cd06170">
    <property type="entry name" value="LuxR_C_like"/>
    <property type="match status" value="1"/>
</dbReference>
<evidence type="ECO:0000256" key="3">
    <source>
        <dbReference type="ARBA" id="ARBA00023163"/>
    </source>
</evidence>
<evidence type="ECO:0000256" key="1">
    <source>
        <dbReference type="ARBA" id="ARBA00023015"/>
    </source>
</evidence>
<dbReference type="PANTHER" id="PTHR44688">
    <property type="entry name" value="DNA-BINDING TRANSCRIPTIONAL ACTIVATOR DEVR_DOSR"/>
    <property type="match status" value="1"/>
</dbReference>
<evidence type="ECO:0000256" key="2">
    <source>
        <dbReference type="ARBA" id="ARBA00023125"/>
    </source>
</evidence>
<dbReference type="PANTHER" id="PTHR44688:SF16">
    <property type="entry name" value="DNA-BINDING TRANSCRIPTIONAL ACTIVATOR DEVR_DOSR"/>
    <property type="match status" value="1"/>
</dbReference>
<dbReference type="PROSITE" id="PS50043">
    <property type="entry name" value="HTH_LUXR_2"/>
    <property type="match status" value="1"/>
</dbReference>
<evidence type="ECO:0000313" key="6">
    <source>
        <dbReference type="Proteomes" id="UP000664073"/>
    </source>
</evidence>
<accession>A0A939HIL3</accession>
<evidence type="ECO:0000259" key="4">
    <source>
        <dbReference type="PROSITE" id="PS50043"/>
    </source>
</evidence>
<dbReference type="RefSeq" id="WP_207845760.1">
    <property type="nucleotide sequence ID" value="NZ_JAFVMH010000003.1"/>
</dbReference>
<keyword evidence="3" id="KW-0804">Transcription</keyword>
<reference evidence="5" key="1">
    <citation type="submission" date="2021-03" db="EMBL/GenBank/DDBJ databases">
        <title>The complete genome sequence of Acetobacter sp. TBRC 12339.</title>
        <authorList>
            <person name="Charoenyingcharoen P."/>
            <person name="Yukphan P."/>
        </authorList>
    </citation>
    <scope>NUCLEOTIDE SEQUENCE</scope>
    <source>
        <strain evidence="5">TBRC 12339</strain>
    </source>
</reference>